<accession>A0A0L7KSS4</accession>
<evidence type="ECO:0000313" key="5">
    <source>
        <dbReference type="Proteomes" id="UP000037510"/>
    </source>
</evidence>
<dbReference type="PROSITE" id="PS50157">
    <property type="entry name" value="ZINC_FINGER_C2H2_2"/>
    <property type="match status" value="1"/>
</dbReference>
<comment type="caution">
    <text evidence="4">The sequence shown here is derived from an EMBL/GenBank/DDBJ whole genome shotgun (WGS) entry which is preliminary data.</text>
</comment>
<reference evidence="4 5" key="1">
    <citation type="journal article" date="2015" name="Genome Biol. Evol.">
        <title>The genome of winter moth (Operophtera brumata) provides a genomic perspective on sexual dimorphism and phenology.</title>
        <authorList>
            <person name="Derks M.F."/>
            <person name="Smit S."/>
            <person name="Salis L."/>
            <person name="Schijlen E."/>
            <person name="Bossers A."/>
            <person name="Mateman C."/>
            <person name="Pijl A.S."/>
            <person name="de Ridder D."/>
            <person name="Groenen M.A."/>
            <person name="Visser M.E."/>
            <person name="Megens H.J."/>
        </authorList>
    </citation>
    <scope>NUCLEOTIDE SEQUENCE [LARGE SCALE GENOMIC DNA]</scope>
    <source>
        <strain evidence="4">WM2013NL</strain>
        <tissue evidence="4">Head and thorax</tissue>
    </source>
</reference>
<organism evidence="4 5">
    <name type="scientific">Operophtera brumata</name>
    <name type="common">Winter moth</name>
    <name type="synonym">Phalaena brumata</name>
    <dbReference type="NCBI Taxonomy" id="104452"/>
    <lineage>
        <taxon>Eukaryota</taxon>
        <taxon>Metazoa</taxon>
        <taxon>Ecdysozoa</taxon>
        <taxon>Arthropoda</taxon>
        <taxon>Hexapoda</taxon>
        <taxon>Insecta</taxon>
        <taxon>Pterygota</taxon>
        <taxon>Neoptera</taxon>
        <taxon>Endopterygota</taxon>
        <taxon>Lepidoptera</taxon>
        <taxon>Glossata</taxon>
        <taxon>Ditrysia</taxon>
        <taxon>Geometroidea</taxon>
        <taxon>Geometridae</taxon>
        <taxon>Larentiinae</taxon>
        <taxon>Operophtera</taxon>
    </lineage>
</organism>
<dbReference type="STRING" id="104452.A0A0L7KSS4"/>
<dbReference type="AlphaFoldDB" id="A0A0L7KSS4"/>
<evidence type="ECO:0000256" key="1">
    <source>
        <dbReference type="PROSITE-ProRule" id="PRU00042"/>
    </source>
</evidence>
<keyword evidence="1" id="KW-0863">Zinc-finger</keyword>
<dbReference type="Proteomes" id="UP000037510">
    <property type="component" value="Unassembled WGS sequence"/>
</dbReference>
<evidence type="ECO:0000313" key="4">
    <source>
        <dbReference type="EMBL" id="KOB66323.1"/>
    </source>
</evidence>
<name>A0A0L7KSS4_OPEBR</name>
<feature type="domain" description="C2H2-type" evidence="3">
    <location>
        <begin position="261"/>
        <end position="288"/>
    </location>
</feature>
<feature type="compositionally biased region" description="Polar residues" evidence="2">
    <location>
        <begin position="509"/>
        <end position="520"/>
    </location>
</feature>
<sequence length="757" mass="84209">MNAMPDSFVVNSCQYTPVYLIQDPGVSQGQSYFITQSNLEDSKPVSDNLKAFYESSGNIEGFVSVNSSPKPRILKKQDSGAVGNNLKLASFLQPKNEGLKHQYLMNGAIVKPNVTLNSSNGITSSTTYTTGNNTILNLNSKIVKLKDVALKTSVNQLSDEQMKMVAQAMKLFTNPEKIAPESTSDPVTKTNFIYNVNQLSDEQMKMVAQAMKLFTNPEKIAPESTSDPVTKTNFIYKKVKLPKPILPENTPHKPKKKTTLISCFQCSSEFNSLYRLQKHYESHPTHIPSKIHSNLFHCLLAIVLSGAEGDRTNIFLQQLQQLVVKLRSLLPCLLSSEGGAQAATVSEDVGRNTEGYCRHNPPPLPPKVEPETTANQAWATINEDLATTNTSEIETDDCARINSVEKWPTVSKRVWKQKQRKSALENAKRMRLASENNDTLIELGIDDFVGLSNTSCTEKCSAIIGPKGADNKADSHLVKDACNNFEDSMKLAQEPESSLPQEPEPNDYLNPNPTSSLPDTANSEQIVTTIADVEEQTKQNNHLQFHSAHFDIRSSPIKPTSTVFRKFQINPELLAKYETPIIQSIENVDKEHETAIENIETDNQPEHFKEVPSVHSNSTSTTPNKEDSSEDTDHLVGDDTLGEIFRDEELSAVKESFILDRELKDWILNRSNDKSEDGFGKSNTLIEPSLIHVKDHEIKSLSDDIEQKTGLQPSDTHDESSVLNFLDTFGNDSLSFPGTEIRTNGDFQLDLFSFHSS</sequence>
<feature type="region of interest" description="Disordered" evidence="2">
    <location>
        <begin position="492"/>
        <end position="520"/>
    </location>
</feature>
<keyword evidence="5" id="KW-1185">Reference proteome</keyword>
<gene>
    <name evidence="4" type="ORF">OBRU01_21359</name>
</gene>
<dbReference type="EMBL" id="JTDY01006062">
    <property type="protein sequence ID" value="KOB66323.1"/>
    <property type="molecule type" value="Genomic_DNA"/>
</dbReference>
<evidence type="ECO:0000259" key="3">
    <source>
        <dbReference type="PROSITE" id="PS50157"/>
    </source>
</evidence>
<feature type="compositionally biased region" description="Polar residues" evidence="2">
    <location>
        <begin position="614"/>
        <end position="623"/>
    </location>
</feature>
<dbReference type="PROSITE" id="PS00028">
    <property type="entry name" value="ZINC_FINGER_C2H2_1"/>
    <property type="match status" value="1"/>
</dbReference>
<dbReference type="GO" id="GO:0008270">
    <property type="term" value="F:zinc ion binding"/>
    <property type="evidence" value="ECO:0007669"/>
    <property type="project" value="UniProtKB-KW"/>
</dbReference>
<proteinExistence type="predicted"/>
<keyword evidence="1" id="KW-0862">Zinc</keyword>
<feature type="region of interest" description="Disordered" evidence="2">
    <location>
        <begin position="599"/>
        <end position="636"/>
    </location>
</feature>
<keyword evidence="1" id="KW-0479">Metal-binding</keyword>
<dbReference type="InterPro" id="IPR013087">
    <property type="entry name" value="Znf_C2H2_type"/>
</dbReference>
<feature type="compositionally biased region" description="Basic and acidic residues" evidence="2">
    <location>
        <begin position="624"/>
        <end position="636"/>
    </location>
</feature>
<protein>
    <recommendedName>
        <fullName evidence="3">C2H2-type domain-containing protein</fullName>
    </recommendedName>
</protein>
<evidence type="ECO:0000256" key="2">
    <source>
        <dbReference type="SAM" id="MobiDB-lite"/>
    </source>
</evidence>